<dbReference type="EMBL" id="HBIZ01006122">
    <property type="protein sequence ID" value="CAE0750918.1"/>
    <property type="molecule type" value="Transcribed_RNA"/>
</dbReference>
<feature type="domain" description="Thiolase N-terminal" evidence="14">
    <location>
        <begin position="25"/>
        <end position="282"/>
    </location>
</feature>
<dbReference type="InterPro" id="IPR020613">
    <property type="entry name" value="Thiolase_CS"/>
</dbReference>
<keyword evidence="5 12" id="KW-0808">Transferase</keyword>
<reference evidence="16" key="1">
    <citation type="submission" date="2021-01" db="EMBL/GenBank/DDBJ databases">
        <authorList>
            <person name="Corre E."/>
            <person name="Pelletier E."/>
            <person name="Niang G."/>
            <person name="Scheremetjew M."/>
            <person name="Finn R."/>
            <person name="Kale V."/>
            <person name="Holt S."/>
            <person name="Cochrane G."/>
            <person name="Meng A."/>
            <person name="Brown T."/>
            <person name="Cohen L."/>
        </authorList>
    </citation>
    <scope>NUCLEOTIDE SEQUENCE</scope>
    <source>
        <strain evidence="16">CCMP645</strain>
    </source>
</reference>
<keyword evidence="6" id="KW-0479">Metal-binding</keyword>
<dbReference type="NCBIfam" id="TIGR01930">
    <property type="entry name" value="AcCoA-C-Actrans"/>
    <property type="match status" value="1"/>
</dbReference>
<evidence type="ECO:0000256" key="13">
    <source>
        <dbReference type="SAM" id="MobiDB-lite"/>
    </source>
</evidence>
<accession>A0A7S4B1T2</accession>
<feature type="region of interest" description="Disordered" evidence="13">
    <location>
        <begin position="227"/>
        <end position="251"/>
    </location>
</feature>
<comment type="subunit">
    <text evidence="3">Homotetramer.</text>
</comment>
<evidence type="ECO:0000256" key="6">
    <source>
        <dbReference type="ARBA" id="ARBA00022723"/>
    </source>
</evidence>
<dbReference type="PIRSF" id="PIRSF000429">
    <property type="entry name" value="Ac-CoA_Ac_transf"/>
    <property type="match status" value="1"/>
</dbReference>
<evidence type="ECO:0000256" key="5">
    <source>
        <dbReference type="ARBA" id="ARBA00022679"/>
    </source>
</evidence>
<evidence type="ECO:0000256" key="3">
    <source>
        <dbReference type="ARBA" id="ARBA00011881"/>
    </source>
</evidence>
<evidence type="ECO:0000256" key="9">
    <source>
        <dbReference type="ARBA" id="ARBA00023128"/>
    </source>
</evidence>
<feature type="active site" description="Proton acceptor" evidence="11">
    <location>
        <position position="398"/>
    </location>
</feature>
<keyword evidence="10 12" id="KW-0012">Acyltransferase</keyword>
<dbReference type="PROSITE" id="PS00099">
    <property type="entry name" value="THIOLASE_3"/>
    <property type="match status" value="1"/>
</dbReference>
<dbReference type="InterPro" id="IPR020610">
    <property type="entry name" value="Thiolase_AS"/>
</dbReference>
<evidence type="ECO:0000259" key="14">
    <source>
        <dbReference type="Pfam" id="PF00108"/>
    </source>
</evidence>
<dbReference type="FunFam" id="3.40.47.10:FF:000007">
    <property type="entry name" value="acetyl-CoA acetyltransferase, mitochondrial"/>
    <property type="match status" value="1"/>
</dbReference>
<evidence type="ECO:0000256" key="10">
    <source>
        <dbReference type="ARBA" id="ARBA00023315"/>
    </source>
</evidence>
<dbReference type="CDD" id="cd00751">
    <property type="entry name" value="thiolase"/>
    <property type="match status" value="1"/>
</dbReference>
<evidence type="ECO:0000256" key="1">
    <source>
        <dbReference type="ARBA" id="ARBA00004173"/>
    </source>
</evidence>
<dbReference type="InterPro" id="IPR020615">
    <property type="entry name" value="Thiolase_acyl_enz_int_AS"/>
</dbReference>
<evidence type="ECO:0000256" key="11">
    <source>
        <dbReference type="PIRSR" id="PIRSR000429-1"/>
    </source>
</evidence>
<proteinExistence type="inferred from homology"/>
<dbReference type="PROSITE" id="PS00737">
    <property type="entry name" value="THIOLASE_2"/>
    <property type="match status" value="1"/>
</dbReference>
<dbReference type="AlphaFoldDB" id="A0A7S4B1T2"/>
<evidence type="ECO:0000256" key="8">
    <source>
        <dbReference type="ARBA" id="ARBA00022958"/>
    </source>
</evidence>
<dbReference type="InterPro" id="IPR020616">
    <property type="entry name" value="Thiolase_N"/>
</dbReference>
<dbReference type="Gene3D" id="3.40.47.10">
    <property type="match status" value="1"/>
</dbReference>
<feature type="domain" description="Thiolase C-terminal" evidence="15">
    <location>
        <begin position="290"/>
        <end position="410"/>
    </location>
</feature>
<protein>
    <recommendedName>
        <fullName evidence="4">acetyl-CoA C-acetyltransferase</fullName>
        <ecNumber evidence="4">2.3.1.9</ecNumber>
    </recommendedName>
</protein>
<dbReference type="GO" id="GO:0003985">
    <property type="term" value="F:acetyl-CoA C-acetyltransferase activity"/>
    <property type="evidence" value="ECO:0007669"/>
    <property type="project" value="UniProtKB-EC"/>
</dbReference>
<dbReference type="EC" id="2.3.1.9" evidence="4"/>
<evidence type="ECO:0000256" key="12">
    <source>
        <dbReference type="RuleBase" id="RU003557"/>
    </source>
</evidence>
<dbReference type="PANTHER" id="PTHR18919">
    <property type="entry name" value="ACETYL-COA C-ACYLTRANSFERASE"/>
    <property type="match status" value="1"/>
</dbReference>
<dbReference type="GO" id="GO:0006635">
    <property type="term" value="P:fatty acid beta-oxidation"/>
    <property type="evidence" value="ECO:0007669"/>
    <property type="project" value="TreeGrafter"/>
</dbReference>
<keyword evidence="8" id="KW-0630">Potassium</keyword>
<gene>
    <name evidence="16" type="ORF">PCAR00345_LOCUS3503</name>
</gene>
<dbReference type="Pfam" id="PF02803">
    <property type="entry name" value="Thiolase_C"/>
    <property type="match status" value="1"/>
</dbReference>
<comment type="similarity">
    <text evidence="2 12">Belongs to the thiolase-like superfamily. Thiolase family.</text>
</comment>
<dbReference type="GO" id="GO:0046872">
    <property type="term" value="F:metal ion binding"/>
    <property type="evidence" value="ECO:0007669"/>
    <property type="project" value="UniProtKB-KW"/>
</dbReference>
<dbReference type="PROSITE" id="PS00098">
    <property type="entry name" value="THIOLASE_1"/>
    <property type="match status" value="1"/>
</dbReference>
<keyword evidence="9" id="KW-0496">Mitochondrion</keyword>
<dbReference type="GO" id="GO:0005739">
    <property type="term" value="C:mitochondrion"/>
    <property type="evidence" value="ECO:0007669"/>
    <property type="project" value="UniProtKB-SubCell"/>
</dbReference>
<dbReference type="Pfam" id="PF00108">
    <property type="entry name" value="Thiolase_N"/>
    <property type="match status" value="1"/>
</dbReference>
<evidence type="ECO:0000313" key="16">
    <source>
        <dbReference type="EMBL" id="CAE0750918.1"/>
    </source>
</evidence>
<sequence>MLVRHRFLTSFSAHLGVQRRHFSEVCIVGAARTPIGGFNGSLSSFSAPSLGALAITGALTRSGLSADLVQQVWMGNVLSAGLGQAPARQAALLAKLPDSACCTTINKVCSSGIKAVVLGAQQIMLGQADVIVAGGMESMSNAPYYLPKARWGHRMGHGQVVDGMITDGLWDVYDDCHMGSFAELCAETLGIDRAEQDAHADESYARARAAHSAGHFASEVEPVVVSSRKGSRTVDADEEPQTQKSSAAEARPAFKKVGGTVTAANASTLSDGAAALVLMSRDAADAHGATVLATIKGYADAEQAPSLFTTAPALAIPKAVENSGLQMDQVDFFEINEAFSVVAVANSKLLGLPAAQVNVHGGAVALGHPIGCSGARIVVTLLSVLKQRKGRFGVAGICNGGGGASALVVENVQ</sequence>
<evidence type="ECO:0000256" key="2">
    <source>
        <dbReference type="ARBA" id="ARBA00010982"/>
    </source>
</evidence>
<dbReference type="InterPro" id="IPR002155">
    <property type="entry name" value="Thiolase"/>
</dbReference>
<dbReference type="InterPro" id="IPR020617">
    <property type="entry name" value="Thiolase_C"/>
</dbReference>
<dbReference type="SUPFAM" id="SSF53901">
    <property type="entry name" value="Thiolase-like"/>
    <property type="match status" value="2"/>
</dbReference>
<organism evidence="16">
    <name type="scientific">Chrysotila carterae</name>
    <name type="common">Marine alga</name>
    <name type="synonym">Syracosphaera carterae</name>
    <dbReference type="NCBI Taxonomy" id="13221"/>
    <lineage>
        <taxon>Eukaryota</taxon>
        <taxon>Haptista</taxon>
        <taxon>Haptophyta</taxon>
        <taxon>Prymnesiophyceae</taxon>
        <taxon>Isochrysidales</taxon>
        <taxon>Isochrysidaceae</taxon>
        <taxon>Chrysotila</taxon>
    </lineage>
</organism>
<feature type="active site" description="Proton acceptor" evidence="11">
    <location>
        <position position="368"/>
    </location>
</feature>
<dbReference type="InterPro" id="IPR016039">
    <property type="entry name" value="Thiolase-like"/>
</dbReference>
<feature type="active site" description="Acyl-thioester intermediate" evidence="11">
    <location>
        <position position="109"/>
    </location>
</feature>
<evidence type="ECO:0000259" key="15">
    <source>
        <dbReference type="Pfam" id="PF02803"/>
    </source>
</evidence>
<dbReference type="PANTHER" id="PTHR18919:SF156">
    <property type="entry name" value="ACETYL-COA ACETYLTRANSFERASE, MITOCHONDRIAL"/>
    <property type="match status" value="1"/>
</dbReference>
<name>A0A7S4B1T2_CHRCT</name>
<comment type="subcellular location">
    <subcellularLocation>
        <location evidence="1">Mitochondrion</location>
    </subcellularLocation>
</comment>
<evidence type="ECO:0000256" key="4">
    <source>
        <dbReference type="ARBA" id="ARBA00012705"/>
    </source>
</evidence>
<keyword evidence="7" id="KW-0809">Transit peptide</keyword>
<evidence type="ECO:0000256" key="7">
    <source>
        <dbReference type="ARBA" id="ARBA00022946"/>
    </source>
</evidence>